<keyword evidence="3" id="KW-1185">Reference proteome</keyword>
<dbReference type="AlphaFoldDB" id="A0AAD5MKG4"/>
<evidence type="ECO:0000256" key="1">
    <source>
        <dbReference type="SAM" id="MobiDB-lite"/>
    </source>
</evidence>
<name>A0AAD5MKG4_PARTN</name>
<gene>
    <name evidence="2" type="ORF">KIN20_018759</name>
</gene>
<feature type="region of interest" description="Disordered" evidence="1">
    <location>
        <begin position="1"/>
        <end position="78"/>
    </location>
</feature>
<dbReference type="EMBL" id="JAHQIW010003741">
    <property type="protein sequence ID" value="KAJ1359930.1"/>
    <property type="molecule type" value="Genomic_DNA"/>
</dbReference>
<accession>A0AAD5MKG4</accession>
<comment type="caution">
    <text evidence="2">The sequence shown here is derived from an EMBL/GenBank/DDBJ whole genome shotgun (WGS) entry which is preliminary data.</text>
</comment>
<evidence type="ECO:0000313" key="3">
    <source>
        <dbReference type="Proteomes" id="UP001196413"/>
    </source>
</evidence>
<protein>
    <submittedName>
        <fullName evidence="2">Uncharacterized protein</fullName>
    </submittedName>
</protein>
<proteinExistence type="predicted"/>
<reference evidence="2" key="1">
    <citation type="submission" date="2021-06" db="EMBL/GenBank/DDBJ databases">
        <title>Parelaphostrongylus tenuis whole genome reference sequence.</title>
        <authorList>
            <person name="Garwood T.J."/>
            <person name="Larsen P.A."/>
            <person name="Fountain-Jones N.M."/>
            <person name="Garbe J.R."/>
            <person name="Macchietto M.G."/>
            <person name="Kania S.A."/>
            <person name="Gerhold R.W."/>
            <person name="Richards J.E."/>
            <person name="Wolf T.M."/>
        </authorList>
    </citation>
    <scope>NUCLEOTIDE SEQUENCE</scope>
    <source>
        <strain evidence="2">MNPRO001-30</strain>
        <tissue evidence="2">Meninges</tissue>
    </source>
</reference>
<sequence>MGNSQSYDVTNVHRRNTGHPDEEDGSVKPLGYDTHHDEDEKQENKSPKLSSDHKEFSAAKQYQDQSENITEISKQSTGCVKSEAVSDVTHCTTEIALESLHRVLPLETLPLDARPTQCSYD</sequence>
<feature type="compositionally biased region" description="Polar residues" evidence="1">
    <location>
        <begin position="60"/>
        <end position="78"/>
    </location>
</feature>
<organism evidence="2 3">
    <name type="scientific">Parelaphostrongylus tenuis</name>
    <name type="common">Meningeal worm</name>
    <dbReference type="NCBI Taxonomy" id="148309"/>
    <lineage>
        <taxon>Eukaryota</taxon>
        <taxon>Metazoa</taxon>
        <taxon>Ecdysozoa</taxon>
        <taxon>Nematoda</taxon>
        <taxon>Chromadorea</taxon>
        <taxon>Rhabditida</taxon>
        <taxon>Rhabditina</taxon>
        <taxon>Rhabditomorpha</taxon>
        <taxon>Strongyloidea</taxon>
        <taxon>Metastrongylidae</taxon>
        <taxon>Parelaphostrongylus</taxon>
    </lineage>
</organism>
<evidence type="ECO:0000313" key="2">
    <source>
        <dbReference type="EMBL" id="KAJ1359930.1"/>
    </source>
</evidence>
<feature type="compositionally biased region" description="Basic and acidic residues" evidence="1">
    <location>
        <begin position="33"/>
        <end position="57"/>
    </location>
</feature>
<dbReference type="Proteomes" id="UP001196413">
    <property type="component" value="Unassembled WGS sequence"/>
</dbReference>